<keyword evidence="11" id="KW-0482">Metalloprotease</keyword>
<dbReference type="SUPFAM" id="SSF55486">
    <property type="entry name" value="Metalloproteases ('zincins'), catalytic domain"/>
    <property type="match status" value="1"/>
</dbReference>
<feature type="signal peptide" evidence="18">
    <location>
        <begin position="1"/>
        <end position="18"/>
    </location>
</feature>
<feature type="binding site" evidence="16">
    <location>
        <position position="220"/>
    </location>
    <ligand>
        <name>Zn(2+)</name>
        <dbReference type="ChEBI" id="CHEBI:29105"/>
        <label>2</label>
        <note>catalytic</note>
    </ligand>
</feature>
<dbReference type="Pfam" id="PF00413">
    <property type="entry name" value="Peptidase_M10"/>
    <property type="match status" value="1"/>
</dbReference>
<dbReference type="PANTHER" id="PTHR10201">
    <property type="entry name" value="MATRIX METALLOPROTEINASE"/>
    <property type="match status" value="1"/>
</dbReference>
<dbReference type="PRINTS" id="PR00138">
    <property type="entry name" value="MATRIXIN"/>
</dbReference>
<comment type="subcellular location">
    <subcellularLocation>
        <location evidence="1">Secreted</location>
        <location evidence="1">Extracellular space</location>
        <location evidence="1">Extracellular matrix</location>
    </subcellularLocation>
</comment>
<dbReference type="InterPro" id="IPR024079">
    <property type="entry name" value="MetalloPept_cat_dom_sf"/>
</dbReference>
<feature type="binding site" evidence="16">
    <location>
        <position position="193"/>
    </location>
    <ligand>
        <name>Ca(2+)</name>
        <dbReference type="ChEBI" id="CHEBI:29108"/>
        <label>2</label>
    </ligand>
</feature>
<evidence type="ECO:0000256" key="6">
    <source>
        <dbReference type="ARBA" id="ARBA00022723"/>
    </source>
</evidence>
<evidence type="ECO:0000256" key="17">
    <source>
        <dbReference type="PIRSR" id="PIRSR621190-5"/>
    </source>
</evidence>
<evidence type="ECO:0000256" key="1">
    <source>
        <dbReference type="ARBA" id="ARBA00004498"/>
    </source>
</evidence>
<evidence type="ECO:0000256" key="10">
    <source>
        <dbReference type="ARBA" id="ARBA00022837"/>
    </source>
</evidence>
<keyword evidence="6 16" id="KW-0479">Metal-binding</keyword>
<keyword evidence="8" id="KW-0378">Hydrolase</keyword>
<feature type="domain" description="Peptidase metallopeptidase" evidence="19">
    <location>
        <begin position="102"/>
        <end position="265"/>
    </location>
</feature>
<evidence type="ECO:0000256" key="14">
    <source>
        <dbReference type="ARBA" id="ARBA00023157"/>
    </source>
</evidence>
<feature type="binding site" evidence="16">
    <location>
        <position position="224"/>
    </location>
    <ligand>
        <name>Zn(2+)</name>
        <dbReference type="ChEBI" id="CHEBI:29105"/>
        <label>2</label>
        <note>catalytic</note>
    </ligand>
</feature>
<feature type="binding site" evidence="16">
    <location>
        <position position="230"/>
    </location>
    <ligand>
        <name>Zn(2+)</name>
        <dbReference type="ChEBI" id="CHEBI:29105"/>
        <label>2</label>
        <note>catalytic</note>
    </ligand>
</feature>
<dbReference type="GO" id="GO:0030198">
    <property type="term" value="P:extracellular matrix organization"/>
    <property type="evidence" value="ECO:0007669"/>
    <property type="project" value="TreeGrafter"/>
</dbReference>
<keyword evidence="9 16" id="KW-0862">Zinc</keyword>
<keyword evidence="5" id="KW-0645">Protease</keyword>
<sequence>MKIFNLSVLLSLAVAVYCAPVSEVTVQDEDFVKNYLKHFFNRMEESVPMFRRGGIGLLAKKLSEMQRFFGLHITGTLDPETVAVMTKPRCGFSETVARYSTSGSKWENNTLTYRIKNYTLDMLESEVDDSIDKALQVWAKVTPLRFTKIYSGTADIMISFERGDHGDNSPFDGRGNTYGNTFAHAFPPGSGTGGDVHFDDDDTFTFRSRKGSVLFIVAAHEFGHSLGLSHSNDPAALMFSAYVYRNPDTFVLPQDDVNDTVLCSVNDRFY</sequence>
<feature type="binding site" description="in inhibited form" evidence="16">
    <location>
        <position position="90"/>
    </location>
    <ligand>
        <name>Zn(2+)</name>
        <dbReference type="ChEBI" id="CHEBI:29105"/>
        <label>2</label>
        <note>catalytic</note>
    </ligand>
</feature>
<dbReference type="CDD" id="cd04278">
    <property type="entry name" value="ZnMc_MMP"/>
    <property type="match status" value="1"/>
</dbReference>
<evidence type="ECO:0000256" key="8">
    <source>
        <dbReference type="ARBA" id="ARBA00022801"/>
    </source>
</evidence>
<comment type="similarity">
    <text evidence="2">Belongs to the peptidase M10A family.</text>
</comment>
<evidence type="ECO:0000256" key="4">
    <source>
        <dbReference type="ARBA" id="ARBA00022530"/>
    </source>
</evidence>
<evidence type="ECO:0000256" key="5">
    <source>
        <dbReference type="ARBA" id="ARBA00022670"/>
    </source>
</evidence>
<keyword evidence="3" id="KW-0964">Secreted</keyword>
<keyword evidence="10 16" id="KW-0106">Calcium</keyword>
<dbReference type="FunFam" id="3.40.390.10:FF:000007">
    <property type="entry name" value="Collagenase 3"/>
    <property type="match status" value="1"/>
</dbReference>
<reference evidence="20" key="2">
    <citation type="submission" date="2025-08" db="UniProtKB">
        <authorList>
            <consortium name="Ensembl"/>
        </authorList>
    </citation>
    <scope>IDENTIFICATION</scope>
</reference>
<dbReference type="Proteomes" id="UP000472271">
    <property type="component" value="Chromosome 14"/>
</dbReference>
<feature type="binding site" evidence="16">
    <location>
        <position position="155"/>
    </location>
    <ligand>
        <name>Ca(2+)</name>
        <dbReference type="ChEBI" id="CHEBI:29108"/>
        <label>2</label>
    </ligand>
</feature>
<dbReference type="InterPro" id="IPR001818">
    <property type="entry name" value="Pept_M10_metallopeptidase"/>
</dbReference>
<evidence type="ECO:0000256" key="12">
    <source>
        <dbReference type="ARBA" id="ARBA00023105"/>
    </source>
</evidence>
<evidence type="ECO:0000256" key="3">
    <source>
        <dbReference type="ARBA" id="ARBA00022525"/>
    </source>
</evidence>
<feature type="binding site" evidence="16">
    <location>
        <position position="167"/>
    </location>
    <ligand>
        <name>Zn(2+)</name>
        <dbReference type="ChEBI" id="CHEBI:29105"/>
        <label>1</label>
    </ligand>
</feature>
<evidence type="ECO:0000313" key="20">
    <source>
        <dbReference type="Ensembl" id="ENSSORP00005003495.1"/>
    </source>
</evidence>
<dbReference type="Ensembl" id="ENSSORT00005003596.1">
    <property type="protein sequence ID" value="ENSSORP00005003495.1"/>
    <property type="gene ID" value="ENSSORG00005002110.1"/>
</dbReference>
<feature type="short sequence motif" description="Cysteine switch" evidence="17">
    <location>
        <begin position="88"/>
        <end position="96"/>
    </location>
</feature>
<keyword evidence="4" id="KW-0272">Extracellular matrix</keyword>
<dbReference type="InterPro" id="IPR033739">
    <property type="entry name" value="M10A_MMP"/>
</dbReference>
<dbReference type="InParanoid" id="A0A672YG10"/>
<evidence type="ECO:0000256" key="7">
    <source>
        <dbReference type="ARBA" id="ARBA00022729"/>
    </source>
</evidence>
<evidence type="ECO:0000256" key="13">
    <source>
        <dbReference type="ARBA" id="ARBA00023145"/>
    </source>
</evidence>
<protein>
    <recommendedName>
        <fullName evidence="19">Peptidase metallopeptidase domain-containing protein</fullName>
    </recommendedName>
</protein>
<evidence type="ECO:0000256" key="15">
    <source>
        <dbReference type="PIRSR" id="PIRSR621190-1"/>
    </source>
</evidence>
<comment type="cofactor">
    <cofactor evidence="16">
        <name>Ca(2+)</name>
        <dbReference type="ChEBI" id="CHEBI:29108"/>
    </cofactor>
    <text evidence="16">Can bind about 5 Ca(2+) ions per subunit.</text>
</comment>
<dbReference type="GO" id="GO:0008270">
    <property type="term" value="F:zinc ion binding"/>
    <property type="evidence" value="ECO:0007669"/>
    <property type="project" value="InterPro"/>
</dbReference>
<dbReference type="Pfam" id="PF01471">
    <property type="entry name" value="PG_binding_1"/>
    <property type="match status" value="1"/>
</dbReference>
<keyword evidence="21" id="KW-1185">Reference proteome</keyword>
<dbReference type="PANTHER" id="PTHR10201:SF151">
    <property type="entry name" value="INTERSTITIAL COLLAGENASE"/>
    <property type="match status" value="1"/>
</dbReference>
<feature type="binding site" evidence="16">
    <location>
        <position position="173"/>
    </location>
    <ligand>
        <name>Ca(2+)</name>
        <dbReference type="ChEBI" id="CHEBI:29108"/>
        <label>3</label>
    </ligand>
</feature>
<feature type="binding site" evidence="16">
    <location>
        <position position="121"/>
    </location>
    <ligand>
        <name>Ca(2+)</name>
        <dbReference type="ChEBI" id="CHEBI:29108"/>
        <label>1</label>
    </ligand>
</feature>
<dbReference type="Gene3D" id="3.40.390.10">
    <property type="entry name" value="Collagenase (Catalytic Domain)"/>
    <property type="match status" value="1"/>
</dbReference>
<feature type="chain" id="PRO_5025622367" description="Peptidase metallopeptidase domain-containing protein" evidence="18">
    <location>
        <begin position="19"/>
        <end position="270"/>
    </location>
</feature>
<reference evidence="20" key="3">
    <citation type="submission" date="2025-09" db="UniProtKB">
        <authorList>
            <consortium name="Ensembl"/>
        </authorList>
    </citation>
    <scope>IDENTIFICATION</scope>
</reference>
<dbReference type="InterPro" id="IPR002477">
    <property type="entry name" value="Peptidoglycan-bd-like"/>
</dbReference>
<keyword evidence="12" id="KW-0177">Collagen degradation</keyword>
<evidence type="ECO:0000256" key="11">
    <source>
        <dbReference type="ARBA" id="ARBA00023049"/>
    </source>
</evidence>
<evidence type="ECO:0000259" key="19">
    <source>
        <dbReference type="SMART" id="SM00235"/>
    </source>
</evidence>
<dbReference type="InterPro" id="IPR021190">
    <property type="entry name" value="Pept_M10A"/>
</dbReference>
<evidence type="ECO:0000256" key="9">
    <source>
        <dbReference type="ARBA" id="ARBA00022833"/>
    </source>
</evidence>
<name>A0A672YG10_9TELE</name>
<keyword evidence="13" id="KW-0865">Zymogen</keyword>
<dbReference type="GO" id="GO:0004222">
    <property type="term" value="F:metalloendopeptidase activity"/>
    <property type="evidence" value="ECO:0007669"/>
    <property type="project" value="InterPro"/>
</dbReference>
<feature type="binding site" evidence="16">
    <location>
        <position position="184"/>
    </location>
    <ligand>
        <name>Zn(2+)</name>
        <dbReference type="ChEBI" id="CHEBI:29105"/>
        <label>1</label>
    </ligand>
</feature>
<keyword evidence="7 18" id="KW-0732">Signal</keyword>
<feature type="binding site" evidence="16">
    <location>
        <position position="197"/>
    </location>
    <ligand>
        <name>Zn(2+)</name>
        <dbReference type="ChEBI" id="CHEBI:29105"/>
        <label>1</label>
    </ligand>
</feature>
<evidence type="ECO:0000256" key="2">
    <source>
        <dbReference type="ARBA" id="ARBA00010370"/>
    </source>
</evidence>
<keyword evidence="14" id="KW-1015">Disulfide bond</keyword>
<feature type="binding site" evidence="16">
    <location>
        <position position="195"/>
    </location>
    <ligand>
        <name>Ca(2+)</name>
        <dbReference type="ChEBI" id="CHEBI:29108"/>
        <label>2</label>
    </ligand>
</feature>
<reference evidence="20" key="1">
    <citation type="submission" date="2019-06" db="EMBL/GenBank/DDBJ databases">
        <authorList>
            <consortium name="Wellcome Sanger Institute Data Sharing"/>
        </authorList>
    </citation>
    <scope>NUCLEOTIDE SEQUENCE [LARGE SCALE GENOMIC DNA]</scope>
</reference>
<accession>A0A672YG10</accession>
<dbReference type="SUPFAM" id="SSF47090">
    <property type="entry name" value="PGBD-like"/>
    <property type="match status" value="1"/>
</dbReference>
<dbReference type="InterPro" id="IPR006026">
    <property type="entry name" value="Peptidase_Metallo"/>
</dbReference>
<feature type="binding site" evidence="16">
    <location>
        <position position="165"/>
    </location>
    <ligand>
        <name>Zn(2+)</name>
        <dbReference type="ChEBI" id="CHEBI:29105"/>
        <label>1</label>
    </ligand>
</feature>
<feature type="binding site" evidence="16">
    <location>
        <position position="238"/>
    </location>
    <ligand>
        <name>Zn(2+)</name>
        <dbReference type="ChEBI" id="CHEBI:29105"/>
        <label>2</label>
        <note>catalytic</note>
    </ligand>
</feature>
<feature type="binding site" evidence="16">
    <location>
        <position position="200"/>
    </location>
    <ligand>
        <name>Ca(2+)</name>
        <dbReference type="ChEBI" id="CHEBI:29108"/>
        <label>1</label>
    </ligand>
</feature>
<evidence type="ECO:0000313" key="21">
    <source>
        <dbReference type="Proteomes" id="UP000472271"/>
    </source>
</evidence>
<dbReference type="AlphaFoldDB" id="A0A672YG10"/>
<organism evidence="20 21">
    <name type="scientific">Sphaeramia orbicularis</name>
    <name type="common">orbiculate cardinalfish</name>
    <dbReference type="NCBI Taxonomy" id="375764"/>
    <lineage>
        <taxon>Eukaryota</taxon>
        <taxon>Metazoa</taxon>
        <taxon>Chordata</taxon>
        <taxon>Craniata</taxon>
        <taxon>Vertebrata</taxon>
        <taxon>Euteleostomi</taxon>
        <taxon>Actinopterygii</taxon>
        <taxon>Neopterygii</taxon>
        <taxon>Teleostei</taxon>
        <taxon>Neoteleostei</taxon>
        <taxon>Acanthomorphata</taxon>
        <taxon>Gobiaria</taxon>
        <taxon>Kurtiformes</taxon>
        <taxon>Apogonoidei</taxon>
        <taxon>Apogonidae</taxon>
        <taxon>Apogoninae</taxon>
        <taxon>Sphaeramia</taxon>
    </lineage>
</organism>
<evidence type="ECO:0000256" key="18">
    <source>
        <dbReference type="SAM" id="SignalP"/>
    </source>
</evidence>
<dbReference type="GO" id="GO:0031012">
    <property type="term" value="C:extracellular matrix"/>
    <property type="evidence" value="ECO:0007669"/>
    <property type="project" value="InterPro"/>
</dbReference>
<proteinExistence type="inferred from homology"/>
<feature type="binding site" evidence="16">
    <location>
        <position position="172"/>
    </location>
    <ligand>
        <name>Ca(2+)</name>
        <dbReference type="ChEBI" id="CHEBI:29108"/>
        <label>3</label>
    </ligand>
</feature>
<feature type="binding site" evidence="16">
    <location>
        <position position="199"/>
    </location>
    <ligand>
        <name>Ca(2+)</name>
        <dbReference type="ChEBI" id="CHEBI:29108"/>
        <label>3</label>
    </ligand>
</feature>
<dbReference type="SMART" id="SM00235">
    <property type="entry name" value="ZnMc"/>
    <property type="match status" value="1"/>
</dbReference>
<dbReference type="GO" id="GO:0006508">
    <property type="term" value="P:proteolysis"/>
    <property type="evidence" value="ECO:0007669"/>
    <property type="project" value="UniProtKB-KW"/>
</dbReference>
<feature type="active site" evidence="15">
    <location>
        <position position="221"/>
    </location>
</feature>
<dbReference type="InterPro" id="IPR036365">
    <property type="entry name" value="PGBD-like_sf"/>
</dbReference>
<evidence type="ECO:0000256" key="16">
    <source>
        <dbReference type="PIRSR" id="PIRSR621190-2"/>
    </source>
</evidence>
<dbReference type="GO" id="GO:0030574">
    <property type="term" value="P:collagen catabolic process"/>
    <property type="evidence" value="ECO:0007669"/>
    <property type="project" value="UniProtKB-KW"/>
</dbReference>
<comment type="cofactor">
    <cofactor evidence="16">
        <name>Zn(2+)</name>
        <dbReference type="ChEBI" id="CHEBI:29105"/>
    </cofactor>
    <text evidence="16">Binds 2 Zn(2+) ions per subunit.</text>
</comment>